<dbReference type="AlphaFoldDB" id="A0A0S6WAB3"/>
<gene>
    <name evidence="1" type="ORF">U27_02270</name>
</gene>
<accession>A0A0S6WAB3</accession>
<sequence length="59" mass="6385">MFPLPQSAIKQLLQLIDQNKFQAASGASGKSRISILTAYVNPQNNQVIEGTTVVIVTNK</sequence>
<dbReference type="HOGENOM" id="CLU_2950890_0_0_0"/>
<reference evidence="1" key="1">
    <citation type="journal article" date="2015" name="PeerJ">
        <title>First genomic representation of candidate bacterial phylum KSB3 points to enhanced environmental sensing as a trigger of wastewater bulking.</title>
        <authorList>
            <person name="Sekiguchi Y."/>
            <person name="Ohashi A."/>
            <person name="Parks D.H."/>
            <person name="Yamauchi T."/>
            <person name="Tyson G.W."/>
            <person name="Hugenholtz P."/>
        </authorList>
    </citation>
    <scope>NUCLEOTIDE SEQUENCE [LARGE SCALE GENOMIC DNA]</scope>
</reference>
<proteinExistence type="predicted"/>
<evidence type="ECO:0000313" key="1">
    <source>
        <dbReference type="EMBL" id="GAK55436.1"/>
    </source>
</evidence>
<evidence type="ECO:0000313" key="2">
    <source>
        <dbReference type="Proteomes" id="UP000030661"/>
    </source>
</evidence>
<name>A0A0S6WAB3_VECG1</name>
<protein>
    <submittedName>
        <fullName evidence="1">Uncharacterized protein</fullName>
    </submittedName>
</protein>
<organism evidence="1">
    <name type="scientific">Vecturithrix granuli</name>
    <dbReference type="NCBI Taxonomy" id="1499967"/>
    <lineage>
        <taxon>Bacteria</taxon>
        <taxon>Candidatus Moduliflexota</taxon>
        <taxon>Candidatus Vecturitrichia</taxon>
        <taxon>Candidatus Vecturitrichales</taxon>
        <taxon>Candidatus Vecturitrichaceae</taxon>
        <taxon>Candidatus Vecturithrix</taxon>
    </lineage>
</organism>
<dbReference type="Proteomes" id="UP000030661">
    <property type="component" value="Unassembled WGS sequence"/>
</dbReference>
<dbReference type="EMBL" id="DF820463">
    <property type="protein sequence ID" value="GAK55436.1"/>
    <property type="molecule type" value="Genomic_DNA"/>
</dbReference>
<dbReference type="STRING" id="1499967.U27_02270"/>
<keyword evidence="2" id="KW-1185">Reference proteome</keyword>